<dbReference type="InterPro" id="IPR019826">
    <property type="entry name" value="Carboxylesterase_B_AS"/>
</dbReference>
<dbReference type="PROSITE" id="PS00122">
    <property type="entry name" value="CARBOXYLESTERASE_B_1"/>
    <property type="match status" value="1"/>
</dbReference>
<dbReference type="SMR" id="A0A7I8XD43"/>
<sequence length="515" mass="59255">MSIPYAKPPVGELRFKKPESPERWSNVRDCSKLPPRCPHYDMYHEKVTVNIPKSEDCLYLNVFTPGVVGEEKTNLPVMLYIHGGAFVVHSASHLGDKNICRYLCQKDVIIVTINYRLGFFGFMTTADPSCPGNFAFWDMHKALQWVQDNIEYFGGDKDNVTIFGQSAGGASADFLALSPHTQNLFKRYIAMAGTAYATHSRTTSKRLREEWIHYAEKVLGFKCNKDKKKEKIDEELLTFLRSQPAHKLELSMLPDKRITITPDGRLRVAPVVDGDFFPKDFLELRKEMPRKDVLAGVTQWEGLLFMLLKPSYKTFAKSLMVGTLSKYKLDKPVEEYVEKAYSTFVDVTKPENSLEHKQQLAKVISDVMYNNNCRHFAESTMKNGSKVFLYTFEYCRPNVGGFLGYMFPFKGATHTIEVAYLFGKCITSTHFTPSPADLKVIDRYTTYFTNFAKYGDPNGQVPEEAKKWLPLTEDHAERNLVIKEKEDTMQEEFFEGRYRKWLEVWPDVCEMKLAE</sequence>
<feature type="domain" description="Carboxylesterase type B" evidence="6">
    <location>
        <begin position="2"/>
        <end position="501"/>
    </location>
</feature>
<dbReference type="InterPro" id="IPR002018">
    <property type="entry name" value="CarbesteraseB"/>
</dbReference>
<dbReference type="EC" id="3.1.1.-" evidence="5"/>
<accession>A0A7I8XD43</accession>
<dbReference type="PROSITE" id="PS00941">
    <property type="entry name" value="CARBOXYLESTERASE_B_2"/>
    <property type="match status" value="1"/>
</dbReference>
<evidence type="ECO:0000256" key="1">
    <source>
        <dbReference type="ARBA" id="ARBA00005964"/>
    </source>
</evidence>
<keyword evidence="8" id="KW-1185">Reference proteome</keyword>
<comment type="similarity">
    <text evidence="1 5">Belongs to the type-B carboxylesterase/lipase family.</text>
</comment>
<keyword evidence="3" id="KW-0719">Serine esterase</keyword>
<proteinExistence type="inferred from homology"/>
<dbReference type="GO" id="GO:0052689">
    <property type="term" value="F:carboxylic ester hydrolase activity"/>
    <property type="evidence" value="ECO:0007669"/>
    <property type="project" value="UniProtKB-KW"/>
</dbReference>
<evidence type="ECO:0000256" key="4">
    <source>
        <dbReference type="ARBA" id="ARBA00022801"/>
    </source>
</evidence>
<dbReference type="EMBL" id="CAJFCV020000004">
    <property type="protein sequence ID" value="CAG9113974.1"/>
    <property type="molecule type" value="Genomic_DNA"/>
</dbReference>
<evidence type="ECO:0000256" key="5">
    <source>
        <dbReference type="RuleBase" id="RU361235"/>
    </source>
</evidence>
<dbReference type="AlphaFoldDB" id="A0A7I8XD43"/>
<dbReference type="Proteomes" id="UP000659654">
    <property type="component" value="Unassembled WGS sequence"/>
</dbReference>
<dbReference type="Pfam" id="PF00135">
    <property type="entry name" value="COesterase"/>
    <property type="match status" value="1"/>
</dbReference>
<dbReference type="InterPro" id="IPR019819">
    <property type="entry name" value="Carboxylesterase_B_CS"/>
</dbReference>
<dbReference type="OrthoDB" id="3200163at2759"/>
<reference evidence="7" key="1">
    <citation type="submission" date="2020-09" db="EMBL/GenBank/DDBJ databases">
        <authorList>
            <person name="Kikuchi T."/>
        </authorList>
    </citation>
    <scope>NUCLEOTIDE SEQUENCE</scope>
    <source>
        <strain evidence="7">Ka4C1</strain>
    </source>
</reference>
<gene>
    <name evidence="7" type="ORF">BXYJ_LOCUS8312</name>
</gene>
<dbReference type="EMBL" id="CAJFDI010000004">
    <property type="protein sequence ID" value="CAD5224974.1"/>
    <property type="molecule type" value="Genomic_DNA"/>
</dbReference>
<dbReference type="PANTHER" id="PTHR44590:SF3">
    <property type="entry name" value="CARBOXYLESTERASE TYPE B DOMAIN-CONTAINING PROTEIN"/>
    <property type="match status" value="1"/>
</dbReference>
<dbReference type="InterPro" id="IPR029058">
    <property type="entry name" value="AB_hydrolase_fold"/>
</dbReference>
<name>A0A7I8XD43_BURXY</name>
<dbReference type="Proteomes" id="UP000582659">
    <property type="component" value="Unassembled WGS sequence"/>
</dbReference>
<dbReference type="PROSITE" id="PS01173">
    <property type="entry name" value="LIPASE_GDXG_HIS"/>
    <property type="match status" value="1"/>
</dbReference>
<evidence type="ECO:0000313" key="7">
    <source>
        <dbReference type="EMBL" id="CAD5224974.1"/>
    </source>
</evidence>
<comment type="caution">
    <text evidence="7">The sequence shown here is derived from an EMBL/GenBank/DDBJ whole genome shotgun (WGS) entry which is preliminary data.</text>
</comment>
<evidence type="ECO:0000256" key="3">
    <source>
        <dbReference type="ARBA" id="ARBA00022487"/>
    </source>
</evidence>
<dbReference type="Gene3D" id="3.40.50.1820">
    <property type="entry name" value="alpha/beta hydrolase"/>
    <property type="match status" value="1"/>
</dbReference>
<evidence type="ECO:0000259" key="6">
    <source>
        <dbReference type="Pfam" id="PF00135"/>
    </source>
</evidence>
<dbReference type="PANTHER" id="PTHR44590">
    <property type="entry name" value="CARBOXYLIC ESTER HYDROLASE-RELATED"/>
    <property type="match status" value="1"/>
</dbReference>
<dbReference type="InterPro" id="IPR002168">
    <property type="entry name" value="Lipase_GDXG_HIS_AS"/>
</dbReference>
<evidence type="ECO:0000313" key="8">
    <source>
        <dbReference type="Proteomes" id="UP000659654"/>
    </source>
</evidence>
<organism evidence="7 8">
    <name type="scientific">Bursaphelenchus xylophilus</name>
    <name type="common">Pinewood nematode worm</name>
    <name type="synonym">Aphelenchoides xylophilus</name>
    <dbReference type="NCBI Taxonomy" id="6326"/>
    <lineage>
        <taxon>Eukaryota</taxon>
        <taxon>Metazoa</taxon>
        <taxon>Ecdysozoa</taxon>
        <taxon>Nematoda</taxon>
        <taxon>Chromadorea</taxon>
        <taxon>Rhabditida</taxon>
        <taxon>Tylenchina</taxon>
        <taxon>Tylenchomorpha</taxon>
        <taxon>Aphelenchoidea</taxon>
        <taxon>Aphelenchoididae</taxon>
        <taxon>Bursaphelenchus</taxon>
    </lineage>
</organism>
<evidence type="ECO:0000256" key="2">
    <source>
        <dbReference type="ARBA" id="ARBA00010515"/>
    </source>
</evidence>
<keyword evidence="4 5" id="KW-0378">Hydrolase</keyword>
<dbReference type="SUPFAM" id="SSF53474">
    <property type="entry name" value="alpha/beta-Hydrolases"/>
    <property type="match status" value="1"/>
</dbReference>
<comment type="similarity">
    <text evidence="2">Belongs to the 'GDXG' lipolytic enzyme family.</text>
</comment>
<protein>
    <recommendedName>
        <fullName evidence="5">Carboxylic ester hydrolase</fullName>
        <ecNumber evidence="5">3.1.1.-</ecNumber>
    </recommendedName>
</protein>